<dbReference type="Pfam" id="PF00534">
    <property type="entry name" value="Glycos_transf_1"/>
    <property type="match status" value="1"/>
</dbReference>
<dbReference type="InParanoid" id="A0A096P830"/>
<evidence type="ECO:0000256" key="6">
    <source>
        <dbReference type="ARBA" id="ARBA00022676"/>
    </source>
</evidence>
<dbReference type="STRING" id="70448.A0A096P830"/>
<keyword evidence="5" id="KW-0934">Plastid</keyword>
<evidence type="ECO:0000313" key="15">
    <source>
        <dbReference type="EMBL" id="CEG00084.1"/>
    </source>
</evidence>
<dbReference type="GO" id="GO:0009507">
    <property type="term" value="C:chloroplast"/>
    <property type="evidence" value="ECO:0007669"/>
    <property type="project" value="UniProtKB-SubCell"/>
</dbReference>
<dbReference type="InterPro" id="IPR013534">
    <property type="entry name" value="Starch_synth_cat_dom"/>
</dbReference>
<accession>A0A096P830</accession>
<evidence type="ECO:0000259" key="14">
    <source>
        <dbReference type="Pfam" id="PF08323"/>
    </source>
</evidence>
<keyword evidence="6 11" id="KW-0328">Glycosyltransferase</keyword>
<dbReference type="GO" id="GO:0004373">
    <property type="term" value="F:alpha-1,4-glucan glucosyltransferase (UDP-glucose donor) activity"/>
    <property type="evidence" value="ECO:0007669"/>
    <property type="project" value="InterPro"/>
</dbReference>
<dbReference type="Gene3D" id="3.40.50.2000">
    <property type="entry name" value="Glycogen Phosphorylase B"/>
    <property type="match status" value="2"/>
</dbReference>
<keyword evidence="12" id="KW-0175">Coiled coil</keyword>
<evidence type="ECO:0000313" key="16">
    <source>
        <dbReference type="Proteomes" id="UP000009170"/>
    </source>
</evidence>
<evidence type="ECO:0000256" key="7">
    <source>
        <dbReference type="ARBA" id="ARBA00022679"/>
    </source>
</evidence>
<dbReference type="NCBIfam" id="TIGR02095">
    <property type="entry name" value="glgA"/>
    <property type="match status" value="1"/>
</dbReference>
<reference evidence="16" key="1">
    <citation type="journal article" date="2006" name="Proc. Natl. Acad. Sci. U.S.A.">
        <title>Genome analysis of the smallest free-living eukaryote Ostreococcus tauri unveils many unique features.</title>
        <authorList>
            <person name="Derelle E."/>
            <person name="Ferraz C."/>
            <person name="Rombauts S."/>
            <person name="Rouze P."/>
            <person name="Worden A.Z."/>
            <person name="Robbens S."/>
            <person name="Partensky F."/>
            <person name="Degroeve S."/>
            <person name="Echeynie S."/>
            <person name="Cooke R."/>
            <person name="Saeys Y."/>
            <person name="Wuyts J."/>
            <person name="Jabbari K."/>
            <person name="Bowler C."/>
            <person name="Panaud O."/>
            <person name="Piegu B."/>
            <person name="Ball S.G."/>
            <person name="Ral J.-P."/>
            <person name="Bouget F.-Y."/>
            <person name="Piganeau G."/>
            <person name="De Baets B."/>
            <person name="Picard A."/>
            <person name="Delseny M."/>
            <person name="Demaille J."/>
            <person name="Van de Peer Y."/>
            <person name="Moreau H."/>
        </authorList>
    </citation>
    <scope>NUCLEOTIDE SEQUENCE [LARGE SCALE GENOMIC DNA]</scope>
    <source>
        <strain evidence="16">OTTH 0595 / CCAP 157/2 / RCC745</strain>
    </source>
</reference>
<comment type="pathway">
    <text evidence="2 11">Glycan biosynthesis; starch biosynthesis.</text>
</comment>
<dbReference type="Pfam" id="PF08323">
    <property type="entry name" value="Glyco_transf_5"/>
    <property type="match status" value="1"/>
</dbReference>
<comment type="subcellular location">
    <subcellularLocation>
        <location evidence="11">Plastid</location>
        <location evidence="11">Chloroplast</location>
    </subcellularLocation>
    <subcellularLocation>
        <location evidence="11">Plastid</location>
        <location evidence="11">Amyloplast</location>
    </subcellularLocation>
</comment>
<comment type="caution">
    <text evidence="15">The sequence shown here is derived from an EMBL/GenBank/DDBJ whole genome shotgun (WGS) entry which is preliminary data.</text>
</comment>
<evidence type="ECO:0000256" key="3">
    <source>
        <dbReference type="ARBA" id="ARBA00010281"/>
    </source>
</evidence>
<dbReference type="GeneID" id="9837475"/>
<dbReference type="FunCoup" id="A0A096P830">
    <property type="interactions" value="499"/>
</dbReference>
<dbReference type="InterPro" id="IPR001296">
    <property type="entry name" value="Glyco_trans_1"/>
</dbReference>
<protein>
    <recommendedName>
        <fullName evidence="11">Starch synthase, chloroplastic/amyloplastic</fullName>
        <ecNumber evidence="11">2.4.1.-</ecNumber>
    </recommendedName>
</protein>
<dbReference type="GO" id="GO:0009011">
    <property type="term" value="F:alpha-1,4-glucan glucosyltransferase (ADP-glucose donor) activity"/>
    <property type="evidence" value="ECO:0007669"/>
    <property type="project" value="UniProtKB-EC"/>
</dbReference>
<dbReference type="AlphaFoldDB" id="A0A096P830"/>
<proteinExistence type="inferred from homology"/>
<reference evidence="15 16" key="2">
    <citation type="journal article" date="2014" name="BMC Genomics">
        <title>An improved genome of the model marine alga Ostreococcus tauri unfolds by assessing Illumina de novo assemblies.</title>
        <authorList>
            <person name="Blanc-Mathieu R."/>
            <person name="Verhelst B."/>
            <person name="Derelle E."/>
            <person name="Rombauts S."/>
            <person name="Bouget F.Y."/>
            <person name="Carre I."/>
            <person name="Chateau A."/>
            <person name="Eyre-Walker A."/>
            <person name="Grimsley N."/>
            <person name="Moreau H."/>
            <person name="Piegu B."/>
            <person name="Rivals E."/>
            <person name="Schackwitz W."/>
            <person name="Van de Peer Y."/>
            <person name="Piganeau G."/>
        </authorList>
    </citation>
    <scope>NUCLEOTIDE SEQUENCE [LARGE SCALE GENOMIC DNA]</scope>
    <source>
        <strain evidence="16">OTTH 0595 / CCAP 157/2 / RCC745</strain>
    </source>
</reference>
<evidence type="ECO:0000256" key="4">
    <source>
        <dbReference type="ARBA" id="ARBA00022528"/>
    </source>
</evidence>
<dbReference type="SUPFAM" id="SSF53756">
    <property type="entry name" value="UDP-Glycosyltransferase/glycogen phosphorylase"/>
    <property type="match status" value="1"/>
</dbReference>
<dbReference type="EC" id="2.4.1.-" evidence="11"/>
<keyword evidence="16" id="KW-1185">Reference proteome</keyword>
<dbReference type="Proteomes" id="UP000009170">
    <property type="component" value="Unassembled WGS sequence"/>
</dbReference>
<dbReference type="FunFam" id="3.40.50.2000:FF:000048">
    <property type="entry name" value="Starch synthase, chloroplastic/amyloplastic"/>
    <property type="match status" value="1"/>
</dbReference>
<name>A0A096P830_OSTTA</name>
<dbReference type="GO" id="GO:0019252">
    <property type="term" value="P:starch biosynthetic process"/>
    <property type="evidence" value="ECO:0007669"/>
    <property type="project" value="UniProtKB-UniRule"/>
</dbReference>
<dbReference type="GO" id="GO:0010021">
    <property type="term" value="P:amylopectin biosynthetic process"/>
    <property type="evidence" value="ECO:0007669"/>
    <property type="project" value="UniProtKB-ARBA"/>
</dbReference>
<feature type="domain" description="Glycosyl transferase family 1" evidence="13">
    <location>
        <begin position="498"/>
        <end position="660"/>
    </location>
</feature>
<dbReference type="GO" id="GO:0009501">
    <property type="term" value="C:amyloplast"/>
    <property type="evidence" value="ECO:0007669"/>
    <property type="project" value="UniProtKB-SubCell"/>
</dbReference>
<evidence type="ECO:0000256" key="12">
    <source>
        <dbReference type="SAM" id="Coils"/>
    </source>
</evidence>
<dbReference type="PANTHER" id="PTHR45825">
    <property type="entry name" value="GRANULE-BOUND STARCH SYNTHASE 1, CHLOROPLASTIC/AMYLOPLASTIC"/>
    <property type="match status" value="1"/>
</dbReference>
<comment type="similarity">
    <text evidence="3 11">Belongs to the glycosyltransferase 1 family. Bacterial/plant glycogen synthase subfamily.</text>
</comment>
<evidence type="ECO:0000256" key="5">
    <source>
        <dbReference type="ARBA" id="ARBA00022640"/>
    </source>
</evidence>
<dbReference type="RefSeq" id="XP_003082594.2">
    <property type="nucleotide sequence ID" value="XM_003082546.2"/>
</dbReference>
<comment type="catalytic activity">
    <reaction evidence="1">
        <text>[(1-&gt;4)-alpha-D-glucosyl](n) + ADP-alpha-D-glucose = [(1-&gt;4)-alpha-D-glucosyl](n+1) + ADP + H(+)</text>
        <dbReference type="Rhea" id="RHEA:18189"/>
        <dbReference type="Rhea" id="RHEA-COMP:9584"/>
        <dbReference type="Rhea" id="RHEA-COMP:9587"/>
        <dbReference type="ChEBI" id="CHEBI:15378"/>
        <dbReference type="ChEBI" id="CHEBI:15444"/>
        <dbReference type="ChEBI" id="CHEBI:57498"/>
        <dbReference type="ChEBI" id="CHEBI:456216"/>
        <dbReference type="EC" id="2.4.1.21"/>
    </reaction>
</comment>
<evidence type="ECO:0000256" key="2">
    <source>
        <dbReference type="ARBA" id="ARBA00004727"/>
    </source>
</evidence>
<dbReference type="OrthoDB" id="512920at2759"/>
<keyword evidence="7 15" id="KW-0808">Transferase</keyword>
<evidence type="ECO:0000256" key="10">
    <source>
        <dbReference type="ARBA" id="ARBA00023234"/>
    </source>
</evidence>
<dbReference type="CDD" id="cd03791">
    <property type="entry name" value="GT5_Glycogen_synthase_DULL1-like"/>
    <property type="match status" value="1"/>
</dbReference>
<sequence length="708" mass="77941">MSREVPGARACERGAWRLDAGRRMRGRARRDGTRGRTTRVDARAREDVRARIEALRAENEALRAEVMGKRSLGGGGEAIEGTTEATANPAVAAVEAKDEADVEVTERANAYVGDLPIAYEGESEYGAKAKAAATEMAMETTETTETRERREPDTAMFAEEVPERPTPVPVTSERASVEKTEKPMNIVFVSSEVAPWSKTGGLGDVCGALPQALVARGHRVMVISPKYQNGSKADALYNGALDTCTRAKIGCFGAEHEVGFFHQIKNGVDYVFVDHASFHRKGSLYGDSFGVYGDNQFRFTLLAHAACEAPLQLAFEGCGDRYGKDIVFVANDWHAGLVPTLVASKYRPHGVYRDARTICAIHNIFHQGVEPSTTFPCLGVPTEWYGALEYQYPHHMRAHELDEGRVVNILKGAIATSDRVLTVSQGYAYEITTPEGGKGMEGLLLSRANKLDGIANGIDMDEWNPEADPDCAAPYSVIDLAGKLECKRALQKELGLPERDDVPLMGFIGRLDWQKGPDLLQQALHDMMREDIQVVMLGSGLPELEDFMRWAEGEYKDKFRGWVGFSVPMAHRITAGCDLLLMPSRFEPCGLNQLYAMRYGTLPIAHATGGLKDTITPHNAFGDADKVLAGTADVNQGEGVGTGWLFNDMNADALMWAIRSACDVYRSDKKFWRAMQTQAMTQDLSWNNAARKWEQVFEWAKMDPPHCG</sequence>
<gene>
    <name evidence="15" type="ORF">OT_ostta13g01180</name>
</gene>
<keyword evidence="8 11" id="KW-0750">Starch biosynthesis</keyword>
<organism evidence="15 16">
    <name type="scientific">Ostreococcus tauri</name>
    <name type="common">Marine green alga</name>
    <dbReference type="NCBI Taxonomy" id="70448"/>
    <lineage>
        <taxon>Eukaryota</taxon>
        <taxon>Viridiplantae</taxon>
        <taxon>Chlorophyta</taxon>
        <taxon>Mamiellophyceae</taxon>
        <taxon>Mamiellales</taxon>
        <taxon>Bathycoccaceae</taxon>
        <taxon>Ostreococcus</taxon>
    </lineage>
</organism>
<dbReference type="PANTHER" id="PTHR45825:SF11">
    <property type="entry name" value="ALPHA AMYLASE DOMAIN-CONTAINING PROTEIN"/>
    <property type="match status" value="1"/>
</dbReference>
<dbReference type="HAMAP" id="MF_00484">
    <property type="entry name" value="Glycogen_synth"/>
    <property type="match status" value="1"/>
</dbReference>
<evidence type="ECO:0000256" key="8">
    <source>
        <dbReference type="ARBA" id="ARBA00022922"/>
    </source>
</evidence>
<evidence type="ECO:0000259" key="13">
    <source>
        <dbReference type="Pfam" id="PF00534"/>
    </source>
</evidence>
<keyword evidence="4 11" id="KW-0150">Chloroplast</keyword>
<dbReference type="UniPathway" id="UPA00152"/>
<evidence type="ECO:0000256" key="9">
    <source>
        <dbReference type="ARBA" id="ARBA00022946"/>
    </source>
</evidence>
<dbReference type="KEGG" id="ota:OT_ostta13g01180"/>
<evidence type="ECO:0000256" key="11">
    <source>
        <dbReference type="RuleBase" id="RU361232"/>
    </source>
</evidence>
<feature type="domain" description="Starch synthase catalytic" evidence="14">
    <location>
        <begin position="185"/>
        <end position="444"/>
    </location>
</feature>
<dbReference type="EMBL" id="CAID01000013">
    <property type="protein sequence ID" value="CEG00084.1"/>
    <property type="molecule type" value="Genomic_DNA"/>
</dbReference>
<keyword evidence="9" id="KW-0809">Transit peptide</keyword>
<dbReference type="InterPro" id="IPR011835">
    <property type="entry name" value="GS/SS"/>
</dbReference>
<keyword evidence="10 11" id="KW-0035">Amyloplast</keyword>
<feature type="coiled-coil region" evidence="12">
    <location>
        <begin position="45"/>
        <end position="72"/>
    </location>
</feature>
<evidence type="ECO:0000256" key="1">
    <source>
        <dbReference type="ARBA" id="ARBA00001478"/>
    </source>
</evidence>